<protein>
    <submittedName>
        <fullName evidence="1">Uncharacterized protein</fullName>
    </submittedName>
</protein>
<dbReference type="EMBL" id="KE356560">
    <property type="protein sequence ID" value="ERG92113.1"/>
    <property type="molecule type" value="Genomic_DNA"/>
</dbReference>
<dbReference type="AlphaFoldDB" id="U1N6N4"/>
<evidence type="ECO:0000313" key="2">
    <source>
        <dbReference type="Proteomes" id="UP000030649"/>
    </source>
</evidence>
<name>U1N6N4_9EURY</name>
<sequence length="97" mass="10490">MCGVGGDHAGCDGVISISCTLKRIPDVQNEGLDFVFIITGTCGKTTLLGGFVCVKIFSHQYWSDDSNTNQDDVREPFGRVGPSSNLMSPRVDEYICP</sequence>
<dbReference type="STRING" id="1238424.J07HQW1_02148"/>
<organism evidence="1 2">
    <name type="scientific">Haloquadratum walsbyi J07HQW1</name>
    <dbReference type="NCBI Taxonomy" id="1238424"/>
    <lineage>
        <taxon>Archaea</taxon>
        <taxon>Methanobacteriati</taxon>
        <taxon>Methanobacteriota</taxon>
        <taxon>Stenosarchaea group</taxon>
        <taxon>Halobacteria</taxon>
        <taxon>Halobacteriales</taxon>
        <taxon>Haloferacaceae</taxon>
        <taxon>Haloquadratum</taxon>
    </lineage>
</organism>
<reference evidence="1 2" key="1">
    <citation type="journal article" date="2013" name="PLoS ONE">
        <title>Assembly-driven community genomics of a hypersaline microbial ecosystem.</title>
        <authorList>
            <person name="Podell S."/>
            <person name="Ugalde J.A."/>
            <person name="Narasingarao P."/>
            <person name="Banfield J.F."/>
            <person name="Heidelberg K.B."/>
            <person name="Allen E.E."/>
        </authorList>
    </citation>
    <scope>NUCLEOTIDE SEQUENCE [LARGE SCALE GENOMIC DNA]</scope>
    <source>
        <strain evidence="2">J07HQW1</strain>
    </source>
</reference>
<dbReference type="HOGENOM" id="CLU_2340097_0_0_2"/>
<proteinExistence type="predicted"/>
<dbReference type="Proteomes" id="UP000030649">
    <property type="component" value="Unassembled WGS sequence"/>
</dbReference>
<gene>
    <name evidence="1" type="ORF">J07HQW1_02148</name>
</gene>
<accession>U1N6N4</accession>
<evidence type="ECO:0000313" key="1">
    <source>
        <dbReference type="EMBL" id="ERG92113.1"/>
    </source>
</evidence>